<evidence type="ECO:0000256" key="4">
    <source>
        <dbReference type="ARBA" id="ARBA00022771"/>
    </source>
</evidence>
<dbReference type="SMART" id="SM00355">
    <property type="entry name" value="ZnF_C2H2"/>
    <property type="match status" value="3"/>
</dbReference>
<dbReference type="GO" id="GO:0008270">
    <property type="term" value="F:zinc ion binding"/>
    <property type="evidence" value="ECO:0007669"/>
    <property type="project" value="UniProtKB-KW"/>
</dbReference>
<evidence type="ECO:0000256" key="3">
    <source>
        <dbReference type="ARBA" id="ARBA00022737"/>
    </source>
</evidence>
<dbReference type="AlphaFoldDB" id="A0A9D3M412"/>
<evidence type="ECO:0000256" key="8">
    <source>
        <dbReference type="SAM" id="Coils"/>
    </source>
</evidence>
<dbReference type="FunFam" id="3.30.160.60:FF:001720">
    <property type="entry name" value="Si:dkey-7i4.21"/>
    <property type="match status" value="1"/>
</dbReference>
<evidence type="ECO:0000313" key="12">
    <source>
        <dbReference type="Proteomes" id="UP001044222"/>
    </source>
</evidence>
<dbReference type="InterPro" id="IPR036236">
    <property type="entry name" value="Znf_C2H2_sf"/>
</dbReference>
<dbReference type="PANTHER" id="PTHR24388:SF54">
    <property type="entry name" value="PROTEIN ESCARGOT"/>
    <property type="match status" value="1"/>
</dbReference>
<feature type="domain" description="C2H2-type" evidence="10">
    <location>
        <begin position="401"/>
        <end position="428"/>
    </location>
</feature>
<dbReference type="InterPro" id="IPR050527">
    <property type="entry name" value="Snail/Krueppel_Znf"/>
</dbReference>
<feature type="region of interest" description="Disordered" evidence="9">
    <location>
        <begin position="105"/>
        <end position="205"/>
    </location>
</feature>
<keyword evidence="8" id="KW-0175">Coiled coil</keyword>
<gene>
    <name evidence="11" type="ORF">ANANG_G00174260</name>
</gene>
<name>A0A9D3M412_ANGAN</name>
<reference evidence="11" key="1">
    <citation type="submission" date="2021-01" db="EMBL/GenBank/DDBJ databases">
        <title>A chromosome-scale assembly of European eel, Anguilla anguilla.</title>
        <authorList>
            <person name="Henkel C."/>
            <person name="Jong-Raadsen S.A."/>
            <person name="Dufour S."/>
            <person name="Weltzien F.-A."/>
            <person name="Palstra A.P."/>
            <person name="Pelster B."/>
            <person name="Spaink H.P."/>
            <person name="Van Den Thillart G.E."/>
            <person name="Jansen H."/>
            <person name="Zahm M."/>
            <person name="Klopp C."/>
            <person name="Cedric C."/>
            <person name="Louis A."/>
            <person name="Berthelot C."/>
            <person name="Parey E."/>
            <person name="Roest Crollius H."/>
            <person name="Montfort J."/>
            <person name="Robinson-Rechavi M."/>
            <person name="Bucao C."/>
            <person name="Bouchez O."/>
            <person name="Gislard M."/>
            <person name="Lluch J."/>
            <person name="Milhes M."/>
            <person name="Lampietro C."/>
            <person name="Lopez Roques C."/>
            <person name="Donnadieu C."/>
            <person name="Braasch I."/>
            <person name="Desvignes T."/>
            <person name="Postlethwait J."/>
            <person name="Bobe J."/>
            <person name="Guiguen Y."/>
            <person name="Dirks R."/>
        </authorList>
    </citation>
    <scope>NUCLEOTIDE SEQUENCE</scope>
    <source>
        <strain evidence="11">Tag_6206</strain>
        <tissue evidence="11">Liver</tissue>
    </source>
</reference>
<dbReference type="PROSITE" id="PS50157">
    <property type="entry name" value="ZINC_FINGER_C2H2_2"/>
    <property type="match status" value="3"/>
</dbReference>
<evidence type="ECO:0000313" key="11">
    <source>
        <dbReference type="EMBL" id="KAG5842117.1"/>
    </source>
</evidence>
<keyword evidence="12" id="KW-1185">Reference proteome</keyword>
<dbReference type="PROSITE" id="PS00028">
    <property type="entry name" value="ZINC_FINGER_C2H2_1"/>
    <property type="match status" value="3"/>
</dbReference>
<comment type="caution">
    <text evidence="11">The sequence shown here is derived from an EMBL/GenBank/DDBJ whole genome shotgun (WGS) entry which is preliminary data.</text>
</comment>
<dbReference type="FunFam" id="3.30.160.60:FF:002281">
    <property type="match status" value="1"/>
</dbReference>
<evidence type="ECO:0000256" key="5">
    <source>
        <dbReference type="ARBA" id="ARBA00022833"/>
    </source>
</evidence>
<dbReference type="Proteomes" id="UP001044222">
    <property type="component" value="Chromosome 9"/>
</dbReference>
<dbReference type="PANTHER" id="PTHR24388">
    <property type="entry name" value="ZINC FINGER PROTEIN"/>
    <property type="match status" value="1"/>
</dbReference>
<dbReference type="Gene3D" id="3.30.160.60">
    <property type="entry name" value="Classic Zinc Finger"/>
    <property type="match status" value="3"/>
</dbReference>
<evidence type="ECO:0000256" key="2">
    <source>
        <dbReference type="ARBA" id="ARBA00022723"/>
    </source>
</evidence>
<feature type="compositionally biased region" description="Polar residues" evidence="9">
    <location>
        <begin position="105"/>
        <end position="121"/>
    </location>
</feature>
<organism evidence="11 12">
    <name type="scientific">Anguilla anguilla</name>
    <name type="common">European freshwater eel</name>
    <name type="synonym">Muraena anguilla</name>
    <dbReference type="NCBI Taxonomy" id="7936"/>
    <lineage>
        <taxon>Eukaryota</taxon>
        <taxon>Metazoa</taxon>
        <taxon>Chordata</taxon>
        <taxon>Craniata</taxon>
        <taxon>Vertebrata</taxon>
        <taxon>Euteleostomi</taxon>
        <taxon>Actinopterygii</taxon>
        <taxon>Neopterygii</taxon>
        <taxon>Teleostei</taxon>
        <taxon>Anguilliformes</taxon>
        <taxon>Anguillidae</taxon>
        <taxon>Anguilla</taxon>
    </lineage>
</organism>
<dbReference type="InterPro" id="IPR013087">
    <property type="entry name" value="Znf_C2H2_type"/>
</dbReference>
<evidence type="ECO:0000256" key="6">
    <source>
        <dbReference type="ARBA" id="ARBA00023242"/>
    </source>
</evidence>
<dbReference type="FunFam" id="3.30.160.60:FF:000765">
    <property type="entry name" value="Zinc finger 45-like"/>
    <property type="match status" value="1"/>
</dbReference>
<keyword evidence="6" id="KW-0539">Nucleus</keyword>
<comment type="subcellular location">
    <subcellularLocation>
        <location evidence="1">Nucleus</location>
    </subcellularLocation>
</comment>
<evidence type="ECO:0000256" key="9">
    <source>
        <dbReference type="SAM" id="MobiDB-lite"/>
    </source>
</evidence>
<dbReference type="EMBL" id="JAFIRN010000009">
    <property type="protein sequence ID" value="KAG5842117.1"/>
    <property type="molecule type" value="Genomic_DNA"/>
</dbReference>
<keyword evidence="4 7" id="KW-0863">Zinc-finger</keyword>
<proteinExistence type="predicted"/>
<accession>A0A9D3M412</accession>
<feature type="domain" description="C2H2-type" evidence="10">
    <location>
        <begin position="429"/>
        <end position="456"/>
    </location>
</feature>
<feature type="coiled-coil region" evidence="8">
    <location>
        <begin position="34"/>
        <end position="61"/>
    </location>
</feature>
<feature type="compositionally biased region" description="Basic and acidic residues" evidence="9">
    <location>
        <begin position="162"/>
        <end position="173"/>
    </location>
</feature>
<dbReference type="Pfam" id="PF00096">
    <property type="entry name" value="zf-C2H2"/>
    <property type="match status" value="3"/>
</dbReference>
<feature type="domain" description="C2H2-type" evidence="10">
    <location>
        <begin position="457"/>
        <end position="485"/>
    </location>
</feature>
<dbReference type="GO" id="GO:0000978">
    <property type="term" value="F:RNA polymerase II cis-regulatory region sequence-specific DNA binding"/>
    <property type="evidence" value="ECO:0007669"/>
    <property type="project" value="TreeGrafter"/>
</dbReference>
<dbReference type="GO" id="GO:0000981">
    <property type="term" value="F:DNA-binding transcription factor activity, RNA polymerase II-specific"/>
    <property type="evidence" value="ECO:0007669"/>
    <property type="project" value="TreeGrafter"/>
</dbReference>
<evidence type="ECO:0000259" key="10">
    <source>
        <dbReference type="PROSITE" id="PS50157"/>
    </source>
</evidence>
<evidence type="ECO:0000256" key="1">
    <source>
        <dbReference type="ARBA" id="ARBA00004123"/>
    </source>
</evidence>
<dbReference type="GO" id="GO:0005634">
    <property type="term" value="C:nucleus"/>
    <property type="evidence" value="ECO:0007669"/>
    <property type="project" value="UniProtKB-SubCell"/>
</dbReference>
<evidence type="ECO:0000256" key="7">
    <source>
        <dbReference type="PROSITE-ProRule" id="PRU00042"/>
    </source>
</evidence>
<sequence length="487" mass="54208">MSSYINFRTRLASIMEVLADAAVAEINELVEDGYAVLRLEISRKQKENDALKKKLHMMEMRIARCFSRSTRARDGSVQVYDEFASTGTSGEDNFPTVDGLFGKQSSFSLRSDGETTSVNEDQSGRRDESAGIEEGPESLLVKEETLEEDLQTSDSQRALIISDERPVESDSGERAPNVGSRTEAALGSEELSEQHHTSHSVWEDSGLDTVVKAEPDVETVKLQATAGRHNRLGSEFLYERPGLMETFLPQKVIESENVGPVCFYTTRTDSESLPSHAQLRVSPTTAKDADKSLSSLGSCDGMDSVTFEMEAGACSSWDSETMSDPVYTQYRPKKDWETEKLQPENVTNIFPTHARLVPRDNIVGLKAKGSGMTRRAPSVETCSTLAGMNTHHRTGARERRFSCNFCGKSFTSPQNLQTHLRVHTGERPFSCAQCGKRFTQAGHLKTHQSVHTGERPYICTHCGKRFAGKQNLRIHQQRKHQANYNVI</sequence>
<protein>
    <recommendedName>
        <fullName evidence="10">C2H2-type domain-containing protein</fullName>
    </recommendedName>
</protein>
<dbReference type="SUPFAM" id="SSF57667">
    <property type="entry name" value="beta-beta-alpha zinc fingers"/>
    <property type="match status" value="2"/>
</dbReference>
<keyword evidence="5" id="KW-0862">Zinc</keyword>
<keyword evidence="3" id="KW-0677">Repeat</keyword>
<keyword evidence="2" id="KW-0479">Metal-binding</keyword>